<dbReference type="Proteomes" id="UP000282423">
    <property type="component" value="Unassembled WGS sequence"/>
</dbReference>
<keyword evidence="1" id="KW-0472">Membrane</keyword>
<sequence>MLRPSRKRFVVYRHITSWVGLIVFNVCGINSYAKLLFQASSYFLFLGICKSFYKRGVGLKRMELVTSIKGNCLFFDGQHVVGELTVGIQGRKKESSKAYSIGGLFLCDLKDYR</sequence>
<comment type="caution">
    <text evidence="2">The sequence shown here is derived from an EMBL/GenBank/DDBJ whole genome shotgun (WGS) entry which is preliminary data.</text>
</comment>
<reference evidence="2 3" key="1">
    <citation type="submission" date="2018-10" db="EMBL/GenBank/DDBJ databases">
        <title>Sphingobacterium sp. M05W1-28.</title>
        <authorList>
            <person name="Cai H."/>
        </authorList>
    </citation>
    <scope>NUCLEOTIDE SEQUENCE [LARGE SCALE GENOMIC DNA]</scope>
    <source>
        <strain evidence="2 3">M05W1-28</strain>
    </source>
</reference>
<accession>A0A420W0C3</accession>
<evidence type="ECO:0000313" key="3">
    <source>
        <dbReference type="Proteomes" id="UP000282423"/>
    </source>
</evidence>
<keyword evidence="1" id="KW-1133">Transmembrane helix</keyword>
<keyword evidence="3" id="KW-1185">Reference proteome</keyword>
<dbReference type="AlphaFoldDB" id="A0A420W0C3"/>
<evidence type="ECO:0000256" key="1">
    <source>
        <dbReference type="SAM" id="Phobius"/>
    </source>
</evidence>
<name>A0A420W0C3_9SPHI</name>
<keyword evidence="1" id="KW-0812">Transmembrane</keyword>
<protein>
    <submittedName>
        <fullName evidence="2">Uncharacterized protein</fullName>
    </submittedName>
</protein>
<gene>
    <name evidence="2" type="ORF">D7322_07510</name>
</gene>
<feature type="transmembrane region" description="Helical" evidence="1">
    <location>
        <begin position="12"/>
        <end position="29"/>
    </location>
</feature>
<proteinExistence type="predicted"/>
<organism evidence="2 3">
    <name type="scientific">Sphingobacterium puteale</name>
    <dbReference type="NCBI Taxonomy" id="2420510"/>
    <lineage>
        <taxon>Bacteria</taxon>
        <taxon>Pseudomonadati</taxon>
        <taxon>Bacteroidota</taxon>
        <taxon>Sphingobacteriia</taxon>
        <taxon>Sphingobacteriales</taxon>
        <taxon>Sphingobacteriaceae</taxon>
        <taxon>Sphingobacterium</taxon>
    </lineage>
</organism>
<dbReference type="EMBL" id="RBWS01000006">
    <property type="protein sequence ID" value="RKO71949.1"/>
    <property type="molecule type" value="Genomic_DNA"/>
</dbReference>
<evidence type="ECO:0000313" key="2">
    <source>
        <dbReference type="EMBL" id="RKO71949.1"/>
    </source>
</evidence>